<keyword evidence="3" id="KW-1185">Reference proteome</keyword>
<dbReference type="Proteomes" id="UP000604117">
    <property type="component" value="Unassembled WGS sequence"/>
</dbReference>
<feature type="region of interest" description="Disordered" evidence="1">
    <location>
        <begin position="22"/>
        <end position="59"/>
    </location>
</feature>
<name>A0ABQ4CWV1_9ACTN</name>
<reference evidence="2 3" key="1">
    <citation type="submission" date="2021-01" db="EMBL/GenBank/DDBJ databases">
        <title>Whole genome shotgun sequence of Asanoa siamensis NBRC 107932.</title>
        <authorList>
            <person name="Komaki H."/>
            <person name="Tamura T."/>
        </authorList>
    </citation>
    <scope>NUCLEOTIDE SEQUENCE [LARGE SCALE GENOMIC DNA]</scope>
    <source>
        <strain evidence="2 3">NBRC 107932</strain>
    </source>
</reference>
<feature type="compositionally biased region" description="Basic and acidic residues" evidence="1">
    <location>
        <begin position="23"/>
        <end position="59"/>
    </location>
</feature>
<sequence>MRLRIDDDHLGLTGAELLLHAKSRVEPDVPGTDHKNPLRSHDDNDPLVKDETRTQKGDL</sequence>
<organism evidence="2 3">
    <name type="scientific">Asanoa siamensis</name>
    <dbReference type="NCBI Taxonomy" id="926357"/>
    <lineage>
        <taxon>Bacteria</taxon>
        <taxon>Bacillati</taxon>
        <taxon>Actinomycetota</taxon>
        <taxon>Actinomycetes</taxon>
        <taxon>Micromonosporales</taxon>
        <taxon>Micromonosporaceae</taxon>
        <taxon>Asanoa</taxon>
    </lineage>
</organism>
<dbReference type="EMBL" id="BONE01000044">
    <property type="protein sequence ID" value="GIF75488.1"/>
    <property type="molecule type" value="Genomic_DNA"/>
</dbReference>
<protein>
    <submittedName>
        <fullName evidence="2">Uncharacterized protein</fullName>
    </submittedName>
</protein>
<evidence type="ECO:0000313" key="2">
    <source>
        <dbReference type="EMBL" id="GIF75488.1"/>
    </source>
</evidence>
<gene>
    <name evidence="2" type="ORF">Asi02nite_50060</name>
</gene>
<evidence type="ECO:0000313" key="3">
    <source>
        <dbReference type="Proteomes" id="UP000604117"/>
    </source>
</evidence>
<comment type="caution">
    <text evidence="2">The sequence shown here is derived from an EMBL/GenBank/DDBJ whole genome shotgun (WGS) entry which is preliminary data.</text>
</comment>
<accession>A0ABQ4CWV1</accession>
<proteinExistence type="predicted"/>
<evidence type="ECO:0000256" key="1">
    <source>
        <dbReference type="SAM" id="MobiDB-lite"/>
    </source>
</evidence>